<dbReference type="Proteomes" id="UP000004835">
    <property type="component" value="Unassembled WGS sequence"/>
</dbReference>
<organism evidence="4 5">
    <name type="scientific">Enterococcus casseliflavus ATCC 12755</name>
    <dbReference type="NCBI Taxonomy" id="888066"/>
    <lineage>
        <taxon>Bacteria</taxon>
        <taxon>Bacillati</taxon>
        <taxon>Bacillota</taxon>
        <taxon>Bacilli</taxon>
        <taxon>Lactobacillales</taxon>
        <taxon>Enterococcaceae</taxon>
        <taxon>Enterococcus</taxon>
    </lineage>
</organism>
<comment type="similarity">
    <text evidence="1">Belongs to the short-chain dehydrogenases/reductases (SDR) family.</text>
</comment>
<evidence type="ECO:0000256" key="3">
    <source>
        <dbReference type="SAM" id="MobiDB-lite"/>
    </source>
</evidence>
<keyword evidence="2" id="KW-0560">Oxidoreductase</keyword>
<dbReference type="SUPFAM" id="SSF51735">
    <property type="entry name" value="NAD(P)-binding Rossmann-fold domains"/>
    <property type="match status" value="1"/>
</dbReference>
<evidence type="ECO:0000313" key="5">
    <source>
        <dbReference type="Proteomes" id="UP000004835"/>
    </source>
</evidence>
<dbReference type="HOGENOM" id="CLU_010194_4_0_9"/>
<dbReference type="PRINTS" id="PR00080">
    <property type="entry name" value="SDRFAMILY"/>
</dbReference>
<feature type="compositionally biased region" description="Basic and acidic residues" evidence="3">
    <location>
        <begin position="23"/>
        <end position="38"/>
    </location>
</feature>
<evidence type="ECO:0000256" key="1">
    <source>
        <dbReference type="ARBA" id="ARBA00006484"/>
    </source>
</evidence>
<dbReference type="Gene3D" id="3.40.50.720">
    <property type="entry name" value="NAD(P)-binding Rossmann-like Domain"/>
    <property type="match status" value="1"/>
</dbReference>
<dbReference type="AlphaFoldDB" id="F0EFV7"/>
<dbReference type="PROSITE" id="PS00061">
    <property type="entry name" value="ADH_SHORT"/>
    <property type="match status" value="1"/>
</dbReference>
<dbReference type="PRINTS" id="PR00081">
    <property type="entry name" value="GDHRDH"/>
</dbReference>
<dbReference type="GO" id="GO:0016614">
    <property type="term" value="F:oxidoreductase activity, acting on CH-OH group of donors"/>
    <property type="evidence" value="ECO:0007669"/>
    <property type="project" value="UniProtKB-ARBA"/>
</dbReference>
<feature type="region of interest" description="Disordered" evidence="3">
    <location>
        <begin position="18"/>
        <end position="60"/>
    </location>
</feature>
<proteinExistence type="inferred from homology"/>
<dbReference type="Pfam" id="PF13561">
    <property type="entry name" value="adh_short_C2"/>
    <property type="match status" value="1"/>
</dbReference>
<name>F0EFV7_ENTCA</name>
<dbReference type="InterPro" id="IPR036291">
    <property type="entry name" value="NAD(P)-bd_dom_sf"/>
</dbReference>
<dbReference type="InterPro" id="IPR002347">
    <property type="entry name" value="SDR_fam"/>
</dbReference>
<gene>
    <name evidence="4" type="ORF">HMPREF9087_0609</name>
</gene>
<dbReference type="PANTHER" id="PTHR48107:SF16">
    <property type="entry name" value="NADPH-DEPENDENT ALDEHYDE REDUCTASE 1, CHLOROPLASTIC"/>
    <property type="match status" value="1"/>
</dbReference>
<dbReference type="FunFam" id="3.40.50.720:FF:000097">
    <property type="entry name" value="SDR family oxidoreductase"/>
    <property type="match status" value="1"/>
</dbReference>
<dbReference type="EMBL" id="AEWT01000002">
    <property type="protein sequence ID" value="EGC71232.1"/>
    <property type="molecule type" value="Genomic_DNA"/>
</dbReference>
<comment type="caution">
    <text evidence="4">The sequence shown here is derived from an EMBL/GenBank/DDBJ whole genome shotgun (WGS) entry which is preliminary data.</text>
</comment>
<reference evidence="4 5" key="1">
    <citation type="submission" date="2011-01" db="EMBL/GenBank/DDBJ databases">
        <authorList>
            <person name="Muzny D."/>
            <person name="Qin X."/>
            <person name="Deng J."/>
            <person name="Jiang H."/>
            <person name="Liu Y."/>
            <person name="Qu J."/>
            <person name="Song X.-Z."/>
            <person name="Zhang L."/>
            <person name="Thornton R."/>
            <person name="Coyle M."/>
            <person name="Francisco L."/>
            <person name="Jackson L."/>
            <person name="Javaid M."/>
            <person name="Korchina V."/>
            <person name="Kovar C."/>
            <person name="Mata R."/>
            <person name="Mathew T."/>
            <person name="Ngo R."/>
            <person name="Nguyen L."/>
            <person name="Nguyen N."/>
            <person name="Okwuonu G."/>
            <person name="Ongeri F."/>
            <person name="Pham C."/>
            <person name="Simmons D."/>
            <person name="Wilczek-Boney K."/>
            <person name="Hale W."/>
            <person name="Jakkamsetti A."/>
            <person name="Pham P."/>
            <person name="Ruth R."/>
            <person name="San Lucas F."/>
            <person name="Warren J."/>
            <person name="Zhang J."/>
            <person name="Zhao Z."/>
            <person name="Zhou C."/>
            <person name="Zhu D."/>
            <person name="Lee S."/>
            <person name="Bess C."/>
            <person name="Blankenburg K."/>
            <person name="Forbes L."/>
            <person name="Fu Q."/>
            <person name="Gubbala S."/>
            <person name="Hirani K."/>
            <person name="Jayaseelan J.C."/>
            <person name="Lara F."/>
            <person name="Munidasa M."/>
            <person name="Palculict T."/>
            <person name="Patil S."/>
            <person name="Pu L.-L."/>
            <person name="Saada N."/>
            <person name="Tang L."/>
            <person name="Weissenberger G."/>
            <person name="Zhu Y."/>
            <person name="Hemphill L."/>
            <person name="Shang Y."/>
            <person name="Youmans B."/>
            <person name="Ayvaz T."/>
            <person name="Ross M."/>
            <person name="Santibanez J."/>
            <person name="Aqrawi P."/>
            <person name="Gross S."/>
            <person name="Joshi V."/>
            <person name="Fowler G."/>
            <person name="Nazareth L."/>
            <person name="Reid J."/>
            <person name="Worley K."/>
            <person name="Petrosino J."/>
            <person name="Highlander S."/>
            <person name="Gibbs R."/>
        </authorList>
    </citation>
    <scope>NUCLEOTIDE SEQUENCE [LARGE SCALE GENOMIC DNA]</scope>
    <source>
        <strain evidence="4 5">ATCC 12755</strain>
    </source>
</reference>
<sequence>MNGLEFYYREKEDVRMSEPILTDPRELYHTGKYSKQEQDTPALQEEMRPKPDCGEDSYEGSQQLENRRVLITGGDSGIGRAAAIAFAREGADIALHFFPGEEEDAEEVAGYIKEAGRKVILLPYDLRDEAAPQEIVDKAVAALGGLDTLVLNAAQQITRPSIAELPIEQVKDTFMVNIISMFALVKAAEPHLPAGGAIVTTTSVQAFSPSAHLMDYAATKSAIASFTVSLAKQFAEKGIRVNGVAPGPIWTPLQLDHGQPQDKLPEFGQQALLERAGQPAELAPVYVFLASNKASYVTAQIYGVTGGEAINL</sequence>
<dbReference type="InterPro" id="IPR020904">
    <property type="entry name" value="Sc_DH/Rdtase_CS"/>
</dbReference>
<protein>
    <submittedName>
        <fullName evidence="4">Oxidoreductase, short chain dehydrogenase/reductase family protein</fullName>
    </submittedName>
</protein>
<dbReference type="PANTHER" id="PTHR48107">
    <property type="entry name" value="NADPH-DEPENDENT ALDEHYDE REDUCTASE-LIKE PROTEIN, CHLOROPLASTIC-RELATED"/>
    <property type="match status" value="1"/>
</dbReference>
<accession>F0EFV7</accession>
<evidence type="ECO:0000256" key="2">
    <source>
        <dbReference type="ARBA" id="ARBA00023002"/>
    </source>
</evidence>
<evidence type="ECO:0000313" key="4">
    <source>
        <dbReference type="EMBL" id="EGC71232.1"/>
    </source>
</evidence>